<comment type="caution">
    <text evidence="3">The sequence shown here is derived from an EMBL/GenBank/DDBJ whole genome shotgun (WGS) entry which is preliminary data.</text>
</comment>
<sequence length="253" mass="25766">MKNELDFSGRSALITGAASGIGAASAKWLDQSGIGKLILIDKDADGLAAMELSCDTELHTADVSDEGFWNGLDVTLDSLDHAIVNAGIGAFAPIADHTFSDWRKVMSVNLDGAFLTLRTALRAMKKSGGGSAVLVASITGHKAVPAIGAYGVAKAGVSHMARLAAAEGAADKIRVNAIAPGGVDTAIWDAGEAFQKMVEEQGREAALQALAVGTPRGKLATSDEIAGNIGYLLSDAAANITGTVQISDGGFSL</sequence>
<accession>A0A844Z824</accession>
<keyword evidence="2" id="KW-0560">Oxidoreductase</keyword>
<evidence type="ECO:0000313" key="4">
    <source>
        <dbReference type="Proteomes" id="UP000460290"/>
    </source>
</evidence>
<dbReference type="RefSeq" id="WP_160613467.1">
    <property type="nucleotide sequence ID" value="NZ_JAUFQM010000001.1"/>
</dbReference>
<name>A0A844Z824_9SPHN</name>
<evidence type="ECO:0000256" key="2">
    <source>
        <dbReference type="ARBA" id="ARBA00023002"/>
    </source>
</evidence>
<evidence type="ECO:0000256" key="1">
    <source>
        <dbReference type="ARBA" id="ARBA00006484"/>
    </source>
</evidence>
<keyword evidence="4" id="KW-1185">Reference proteome</keyword>
<dbReference type="GO" id="GO:0016491">
    <property type="term" value="F:oxidoreductase activity"/>
    <property type="evidence" value="ECO:0007669"/>
    <property type="project" value="UniProtKB-KW"/>
</dbReference>
<dbReference type="PANTHER" id="PTHR43669:SF8">
    <property type="entry name" value="SHORT-CHAIN TYPE DEHYDROGENASE_REDUCTASE-RELATED"/>
    <property type="match status" value="1"/>
</dbReference>
<dbReference type="AlphaFoldDB" id="A0A844Z824"/>
<gene>
    <name evidence="3" type="ORF">GRI35_06850</name>
</gene>
<evidence type="ECO:0000313" key="3">
    <source>
        <dbReference type="EMBL" id="MXO83083.1"/>
    </source>
</evidence>
<comment type="similarity">
    <text evidence="1">Belongs to the short-chain dehydrogenases/reductases (SDR) family.</text>
</comment>
<dbReference type="SUPFAM" id="SSF51735">
    <property type="entry name" value="NAD(P)-binding Rossmann-fold domains"/>
    <property type="match status" value="1"/>
</dbReference>
<organism evidence="3 4">
    <name type="scientific">Pontixanthobacter aestiaquae</name>
    <dbReference type="NCBI Taxonomy" id="1509367"/>
    <lineage>
        <taxon>Bacteria</taxon>
        <taxon>Pseudomonadati</taxon>
        <taxon>Pseudomonadota</taxon>
        <taxon>Alphaproteobacteria</taxon>
        <taxon>Sphingomonadales</taxon>
        <taxon>Erythrobacteraceae</taxon>
        <taxon>Pontixanthobacter</taxon>
    </lineage>
</organism>
<dbReference type="Proteomes" id="UP000460290">
    <property type="component" value="Unassembled WGS sequence"/>
</dbReference>
<protein>
    <submittedName>
        <fullName evidence="3">SDR family oxidoreductase</fullName>
    </submittedName>
</protein>
<dbReference type="Pfam" id="PF13561">
    <property type="entry name" value="adh_short_C2"/>
    <property type="match status" value="1"/>
</dbReference>
<dbReference type="PANTHER" id="PTHR43669">
    <property type="entry name" value="5-KETO-D-GLUCONATE 5-REDUCTASE"/>
    <property type="match status" value="1"/>
</dbReference>
<dbReference type="PRINTS" id="PR00081">
    <property type="entry name" value="GDHRDH"/>
</dbReference>
<dbReference type="CDD" id="cd05233">
    <property type="entry name" value="SDR_c"/>
    <property type="match status" value="1"/>
</dbReference>
<dbReference type="PROSITE" id="PS00061">
    <property type="entry name" value="ADH_SHORT"/>
    <property type="match status" value="1"/>
</dbReference>
<dbReference type="EMBL" id="WTYZ01000001">
    <property type="protein sequence ID" value="MXO83083.1"/>
    <property type="molecule type" value="Genomic_DNA"/>
</dbReference>
<proteinExistence type="inferred from homology"/>
<dbReference type="Gene3D" id="3.40.50.720">
    <property type="entry name" value="NAD(P)-binding Rossmann-like Domain"/>
    <property type="match status" value="1"/>
</dbReference>
<dbReference type="InterPro" id="IPR002347">
    <property type="entry name" value="SDR_fam"/>
</dbReference>
<dbReference type="InterPro" id="IPR020904">
    <property type="entry name" value="Sc_DH/Rdtase_CS"/>
</dbReference>
<dbReference type="OrthoDB" id="9779623at2"/>
<dbReference type="InterPro" id="IPR036291">
    <property type="entry name" value="NAD(P)-bd_dom_sf"/>
</dbReference>
<reference evidence="3 4" key="1">
    <citation type="submission" date="2019-12" db="EMBL/GenBank/DDBJ databases">
        <title>Genomic-based taxomic classification of the family Erythrobacteraceae.</title>
        <authorList>
            <person name="Xu L."/>
        </authorList>
    </citation>
    <scope>NUCLEOTIDE SEQUENCE [LARGE SCALE GENOMIC DNA]</scope>
    <source>
        <strain evidence="3 4">KCTC 42006</strain>
    </source>
</reference>